<evidence type="ECO:0008006" key="4">
    <source>
        <dbReference type="Google" id="ProtNLM"/>
    </source>
</evidence>
<feature type="transmembrane region" description="Helical" evidence="1">
    <location>
        <begin position="400"/>
        <end position="418"/>
    </location>
</feature>
<dbReference type="EMBL" id="JAUSXK010000001">
    <property type="protein sequence ID" value="MDQ0643030.1"/>
    <property type="molecule type" value="Genomic_DNA"/>
</dbReference>
<accession>A0ABU0P6S2</accession>
<feature type="transmembrane region" description="Helical" evidence="1">
    <location>
        <begin position="473"/>
        <end position="491"/>
    </location>
</feature>
<organism evidence="2 3">
    <name type="scientific">Microbacterium murale</name>
    <dbReference type="NCBI Taxonomy" id="1081040"/>
    <lineage>
        <taxon>Bacteria</taxon>
        <taxon>Bacillati</taxon>
        <taxon>Actinomycetota</taxon>
        <taxon>Actinomycetes</taxon>
        <taxon>Micrococcales</taxon>
        <taxon>Microbacteriaceae</taxon>
        <taxon>Microbacterium</taxon>
    </lineage>
</organism>
<dbReference type="RefSeq" id="WP_307359383.1">
    <property type="nucleotide sequence ID" value="NZ_JAUSXK010000001.1"/>
</dbReference>
<dbReference type="Proteomes" id="UP001239085">
    <property type="component" value="Unassembled WGS sequence"/>
</dbReference>
<feature type="transmembrane region" description="Helical" evidence="1">
    <location>
        <begin position="302"/>
        <end position="321"/>
    </location>
</feature>
<keyword evidence="1" id="KW-1133">Transmembrane helix</keyword>
<name>A0ABU0P6S2_9MICO</name>
<comment type="caution">
    <text evidence="2">The sequence shown here is derived from an EMBL/GenBank/DDBJ whole genome shotgun (WGS) entry which is preliminary data.</text>
</comment>
<feature type="transmembrane region" description="Helical" evidence="1">
    <location>
        <begin position="210"/>
        <end position="233"/>
    </location>
</feature>
<keyword evidence="1" id="KW-0812">Transmembrane</keyword>
<evidence type="ECO:0000313" key="2">
    <source>
        <dbReference type="EMBL" id="MDQ0643030.1"/>
    </source>
</evidence>
<feature type="transmembrane region" description="Helical" evidence="1">
    <location>
        <begin position="21"/>
        <end position="43"/>
    </location>
</feature>
<keyword evidence="3" id="KW-1185">Reference proteome</keyword>
<feature type="transmembrane region" description="Helical" evidence="1">
    <location>
        <begin position="110"/>
        <end position="133"/>
    </location>
</feature>
<evidence type="ECO:0000256" key="1">
    <source>
        <dbReference type="SAM" id="Phobius"/>
    </source>
</evidence>
<feature type="transmembrane region" description="Helical" evidence="1">
    <location>
        <begin position="372"/>
        <end position="394"/>
    </location>
</feature>
<proteinExistence type="predicted"/>
<evidence type="ECO:0000313" key="3">
    <source>
        <dbReference type="Proteomes" id="UP001239085"/>
    </source>
</evidence>
<sequence>MAETRAVHRARNAHRTRGDTAYVVYVSVLVAAIAGVPIVRAIVLALATPAAMSTLSEAGTERIVAVLGALIWAGALAGGRARGPVVPPPFVAATLSRSDISPRVAWARDFFGSAVGMVLVLGAISALAVSGFLAHAAAVGASVSFIIGTVLFAVSTTAIWLAGQVLGRRGAVILGSALVLLLVAAVAIPLDPPLLPASALADLWPSTPGATGTALVVLATTAVAALWAFVVLLDRMLPTTVEEHAQRWEAMTVLATTGDISGALDRTRARPTVGRRVRIPFSQPLILAVLQRAAIGAARTPLRAVVALIALATAGVGWAWFAELQAGPRWVPAVGAGLLTFAAIGAFSDGFREAADMAGRPAVYGRTAWGMLLLNLPLPLLAGVMVPTAAAIVAGGGVETAAIVATIGVALVAVRAYDATKGPMPIELMMPVPTPAGDASAIGMWAWQADALLWTGVVAFWLSTSSTAGPATLLWALPIAGLLAALTAGRLRRAAS</sequence>
<protein>
    <recommendedName>
        <fullName evidence="4">ABC-2 type transport system permease protein</fullName>
    </recommendedName>
</protein>
<feature type="transmembrane region" description="Helical" evidence="1">
    <location>
        <begin position="333"/>
        <end position="351"/>
    </location>
</feature>
<feature type="transmembrane region" description="Helical" evidence="1">
    <location>
        <begin position="170"/>
        <end position="190"/>
    </location>
</feature>
<reference evidence="2 3" key="1">
    <citation type="submission" date="2023-07" db="EMBL/GenBank/DDBJ databases">
        <title>Comparative genomics of wheat-associated soil bacteria to identify genetic determinants of phenazine resistance.</title>
        <authorList>
            <person name="Mouncey N."/>
        </authorList>
    </citation>
    <scope>NUCLEOTIDE SEQUENCE [LARGE SCALE GENOMIC DNA]</scope>
    <source>
        <strain evidence="2 3">W2I7</strain>
    </source>
</reference>
<feature type="transmembrane region" description="Helical" evidence="1">
    <location>
        <begin position="63"/>
        <end position="79"/>
    </location>
</feature>
<gene>
    <name evidence="2" type="ORF">QFZ46_001190</name>
</gene>
<feature type="transmembrane region" description="Helical" evidence="1">
    <location>
        <begin position="139"/>
        <end position="163"/>
    </location>
</feature>
<keyword evidence="1" id="KW-0472">Membrane</keyword>